<gene>
    <name evidence="2" type="ORF">H9S92_00350</name>
</gene>
<dbReference type="EMBL" id="JACSIT010000030">
    <property type="protein sequence ID" value="MBC6992601.1"/>
    <property type="molecule type" value="Genomic_DNA"/>
</dbReference>
<proteinExistence type="predicted"/>
<evidence type="ECO:0000313" key="2">
    <source>
        <dbReference type="EMBL" id="MBC6992601.1"/>
    </source>
</evidence>
<feature type="transmembrane region" description="Helical" evidence="1">
    <location>
        <begin position="127"/>
        <end position="145"/>
    </location>
</feature>
<reference evidence="2" key="1">
    <citation type="submission" date="2020-08" db="EMBL/GenBank/DDBJ databases">
        <title>Lewinella bacteria from marine environments.</title>
        <authorList>
            <person name="Zhong Y."/>
        </authorList>
    </citation>
    <scope>NUCLEOTIDE SEQUENCE</scope>
    <source>
        <strain evidence="2">KCTC 42187</strain>
    </source>
</reference>
<organism evidence="2 3">
    <name type="scientific">Neolewinella lacunae</name>
    <dbReference type="NCBI Taxonomy" id="1517758"/>
    <lineage>
        <taxon>Bacteria</taxon>
        <taxon>Pseudomonadati</taxon>
        <taxon>Bacteroidota</taxon>
        <taxon>Saprospiria</taxon>
        <taxon>Saprospirales</taxon>
        <taxon>Lewinellaceae</taxon>
        <taxon>Neolewinella</taxon>
    </lineage>
</organism>
<evidence type="ECO:0000313" key="3">
    <source>
        <dbReference type="Proteomes" id="UP000650081"/>
    </source>
</evidence>
<keyword evidence="1" id="KW-0812">Transmembrane</keyword>
<sequence>MKKAFAWLVHLFTASGLLAGFMGLLAAVAGDYRTAMWWMLATLVIDGIDGTFARLAHVSEVLPHVSGQMIDYVIDFFTYAILPAYLFYVATDLPATPRLLGSFAMLLSAALYYGLDGMVSADGRHFVGFPVMWNMVVYLLIFVVPDLPWPLVFGAVLALAVLHFVPILVPYPSRGGRWWMLTIGVTLLFVLSAVLNVWYYPKPSHWWQGIALACSGYYCLITLLDTWAARRKA</sequence>
<keyword evidence="1" id="KW-0472">Membrane</keyword>
<protein>
    <submittedName>
        <fullName evidence="2">Phosphatidylcholine/phosphatidylserine synthase</fullName>
    </submittedName>
</protein>
<feature type="transmembrane region" description="Helical" evidence="1">
    <location>
        <begin position="206"/>
        <end position="228"/>
    </location>
</feature>
<feature type="transmembrane region" description="Helical" evidence="1">
    <location>
        <begin position="69"/>
        <end position="89"/>
    </location>
</feature>
<name>A0A923PH39_9BACT</name>
<dbReference type="InterPro" id="IPR043130">
    <property type="entry name" value="CDP-OH_PTrfase_TM_dom"/>
</dbReference>
<accession>A0A923PH39</accession>
<dbReference type="Gene3D" id="1.20.120.1760">
    <property type="match status" value="1"/>
</dbReference>
<feature type="transmembrane region" description="Helical" evidence="1">
    <location>
        <begin position="178"/>
        <end position="200"/>
    </location>
</feature>
<feature type="transmembrane region" description="Helical" evidence="1">
    <location>
        <begin position="151"/>
        <end position="171"/>
    </location>
</feature>
<keyword evidence="3" id="KW-1185">Reference proteome</keyword>
<comment type="caution">
    <text evidence="2">The sequence shown here is derived from an EMBL/GenBank/DDBJ whole genome shotgun (WGS) entry which is preliminary data.</text>
</comment>
<dbReference type="AlphaFoldDB" id="A0A923PH39"/>
<feature type="transmembrane region" description="Helical" evidence="1">
    <location>
        <begin position="95"/>
        <end position="115"/>
    </location>
</feature>
<dbReference type="Proteomes" id="UP000650081">
    <property type="component" value="Unassembled WGS sequence"/>
</dbReference>
<keyword evidence="1" id="KW-1133">Transmembrane helix</keyword>
<evidence type="ECO:0000256" key="1">
    <source>
        <dbReference type="SAM" id="Phobius"/>
    </source>
</evidence>
<feature type="transmembrane region" description="Helical" evidence="1">
    <location>
        <begin position="37"/>
        <end position="57"/>
    </location>
</feature>
<dbReference type="RefSeq" id="WP_187464744.1">
    <property type="nucleotide sequence ID" value="NZ_JACSIT010000030.1"/>
</dbReference>